<evidence type="ECO:0000313" key="2">
    <source>
        <dbReference type="Proteomes" id="UP001174136"/>
    </source>
</evidence>
<dbReference type="AlphaFoldDB" id="A0AA47N3S1"/>
<protein>
    <submittedName>
        <fullName evidence="1">Uncharacterized protein</fullName>
    </submittedName>
</protein>
<gene>
    <name evidence="1" type="ORF">N1851_006768</name>
</gene>
<name>A0AA47N3S1_MERPO</name>
<evidence type="ECO:0000313" key="1">
    <source>
        <dbReference type="EMBL" id="KAK0151858.1"/>
    </source>
</evidence>
<accession>A0AA47N3S1</accession>
<sequence length="246" mass="26559">MKQRRHAAIAAILATFHGDDHSHHIIRVSQQAPAQTSIIHHYLVPWDFTAQVRLALIPDEEYKHKVSALVLSERVPVKSLQPAVLRAKAVIINCTGALLAGFIVLGHSALVQQDNYGCCAGTAPAYISDLISQVIPGSPLETGLSLPRHAHPLGTICHLISNLSGVSHCHDSTLQLLGLYHLAISNKWICCNIDLCPVSEGPSKSHLGGVWQRNNCYTGAQCGASLAGKRHRKAARTRTGVTSNVY</sequence>
<comment type="caution">
    <text evidence="1">The sequence shown here is derived from an EMBL/GenBank/DDBJ whole genome shotgun (WGS) entry which is preliminary data.</text>
</comment>
<dbReference type="EMBL" id="JAOPHQ010001157">
    <property type="protein sequence ID" value="KAK0151858.1"/>
    <property type="molecule type" value="Genomic_DNA"/>
</dbReference>
<dbReference type="Proteomes" id="UP001174136">
    <property type="component" value="Unassembled WGS sequence"/>
</dbReference>
<reference evidence="1" key="1">
    <citation type="journal article" date="2023" name="Front. Mar. Sci.">
        <title>A new Merluccius polli reference genome to investigate the effects of global change in West African waters.</title>
        <authorList>
            <person name="Mateo J.L."/>
            <person name="Blanco-Fernandez C."/>
            <person name="Garcia-Vazquez E."/>
            <person name="Machado-Schiaffino G."/>
        </authorList>
    </citation>
    <scope>NUCLEOTIDE SEQUENCE</scope>
    <source>
        <strain evidence="1">C29</strain>
        <tissue evidence="1">Fin</tissue>
    </source>
</reference>
<keyword evidence="2" id="KW-1185">Reference proteome</keyword>
<proteinExistence type="predicted"/>
<organism evidence="1 2">
    <name type="scientific">Merluccius polli</name>
    <name type="common">Benguela hake</name>
    <name type="synonym">Merluccius cadenati</name>
    <dbReference type="NCBI Taxonomy" id="89951"/>
    <lineage>
        <taxon>Eukaryota</taxon>
        <taxon>Metazoa</taxon>
        <taxon>Chordata</taxon>
        <taxon>Craniata</taxon>
        <taxon>Vertebrata</taxon>
        <taxon>Euteleostomi</taxon>
        <taxon>Actinopterygii</taxon>
        <taxon>Neopterygii</taxon>
        <taxon>Teleostei</taxon>
        <taxon>Neoteleostei</taxon>
        <taxon>Acanthomorphata</taxon>
        <taxon>Zeiogadaria</taxon>
        <taxon>Gadariae</taxon>
        <taxon>Gadiformes</taxon>
        <taxon>Gadoidei</taxon>
        <taxon>Merlucciidae</taxon>
        <taxon>Merluccius</taxon>
    </lineage>
</organism>